<dbReference type="Proteomes" id="UP001363151">
    <property type="component" value="Unassembled WGS sequence"/>
</dbReference>
<feature type="domain" description="C2" evidence="8">
    <location>
        <begin position="1411"/>
        <end position="1534"/>
    </location>
</feature>
<dbReference type="PANTHER" id="PTHR12546:SF33">
    <property type="entry name" value="SPERM VESICLE FUSION PROTEIN FER-1"/>
    <property type="match status" value="1"/>
</dbReference>
<dbReference type="SMART" id="SM01202">
    <property type="entry name" value="FerI"/>
    <property type="match status" value="1"/>
</dbReference>
<feature type="region of interest" description="Disordered" evidence="6">
    <location>
        <begin position="1093"/>
        <end position="1118"/>
    </location>
</feature>
<keyword evidence="5 7" id="KW-0472">Membrane</keyword>
<feature type="domain" description="C2" evidence="8">
    <location>
        <begin position="533"/>
        <end position="661"/>
    </location>
</feature>
<feature type="compositionally biased region" description="Acidic residues" evidence="6">
    <location>
        <begin position="135"/>
        <end position="152"/>
    </location>
</feature>
<feature type="compositionally biased region" description="Polar residues" evidence="6">
    <location>
        <begin position="1104"/>
        <end position="1118"/>
    </location>
</feature>
<dbReference type="Gene3D" id="2.60.40.150">
    <property type="entry name" value="C2 domain"/>
    <property type="match status" value="7"/>
</dbReference>
<feature type="compositionally biased region" description="Basic and acidic residues" evidence="6">
    <location>
        <begin position="1788"/>
        <end position="1799"/>
    </location>
</feature>
<feature type="region of interest" description="Disordered" evidence="6">
    <location>
        <begin position="1211"/>
        <end position="1242"/>
    </location>
</feature>
<feature type="transmembrane region" description="Helical" evidence="7">
    <location>
        <begin position="1928"/>
        <end position="1947"/>
    </location>
</feature>
<accession>A0ABR1FUX7</accession>
<evidence type="ECO:0000256" key="7">
    <source>
        <dbReference type="SAM" id="Phobius"/>
    </source>
</evidence>
<feature type="domain" description="C2" evidence="8">
    <location>
        <begin position="1573"/>
        <end position="1694"/>
    </location>
</feature>
<evidence type="ECO:0000259" key="8">
    <source>
        <dbReference type="PROSITE" id="PS50004"/>
    </source>
</evidence>
<evidence type="ECO:0000313" key="10">
    <source>
        <dbReference type="Proteomes" id="UP001363151"/>
    </source>
</evidence>
<gene>
    <name evidence="9" type="ORF">SO694_00027319</name>
</gene>
<organism evidence="9 10">
    <name type="scientific">Aureococcus anophagefferens</name>
    <name type="common">Harmful bloom alga</name>
    <dbReference type="NCBI Taxonomy" id="44056"/>
    <lineage>
        <taxon>Eukaryota</taxon>
        <taxon>Sar</taxon>
        <taxon>Stramenopiles</taxon>
        <taxon>Ochrophyta</taxon>
        <taxon>Pelagophyceae</taxon>
        <taxon>Pelagomonadales</taxon>
        <taxon>Pelagomonadaceae</taxon>
        <taxon>Aureococcus</taxon>
    </lineage>
</organism>
<evidence type="ECO:0000256" key="2">
    <source>
        <dbReference type="ARBA" id="ARBA00022692"/>
    </source>
</evidence>
<feature type="region of interest" description="Disordered" evidence="6">
    <location>
        <begin position="135"/>
        <end position="154"/>
    </location>
</feature>
<dbReference type="SMART" id="SM00239">
    <property type="entry name" value="C2"/>
    <property type="match status" value="8"/>
</dbReference>
<feature type="domain" description="C2" evidence="8">
    <location>
        <begin position="138"/>
        <end position="252"/>
    </location>
</feature>
<reference evidence="9 10" key="1">
    <citation type="submission" date="2024-03" db="EMBL/GenBank/DDBJ databases">
        <title>Aureococcus anophagefferens CCMP1851 and Kratosvirus quantuckense: Draft genome of a second virus-susceptible host strain in the model system.</title>
        <authorList>
            <person name="Chase E."/>
            <person name="Truchon A.R."/>
            <person name="Schepens W."/>
            <person name="Wilhelm S.W."/>
        </authorList>
    </citation>
    <scope>NUCLEOTIDE SEQUENCE [LARGE SCALE GENOMIC DNA]</scope>
    <source>
        <strain evidence="9 10">CCMP1851</strain>
    </source>
</reference>
<feature type="domain" description="C2" evidence="8">
    <location>
        <begin position="360"/>
        <end position="484"/>
    </location>
</feature>
<evidence type="ECO:0000256" key="4">
    <source>
        <dbReference type="ARBA" id="ARBA00022989"/>
    </source>
</evidence>
<keyword evidence="2 7" id="KW-0812">Transmembrane</keyword>
<evidence type="ECO:0000313" key="9">
    <source>
        <dbReference type="EMBL" id="KAK7239151.1"/>
    </source>
</evidence>
<evidence type="ECO:0000256" key="3">
    <source>
        <dbReference type="ARBA" id="ARBA00022737"/>
    </source>
</evidence>
<dbReference type="InterPro" id="IPR012968">
    <property type="entry name" value="FerIin_dom"/>
</dbReference>
<name>A0ABR1FUX7_AURAN</name>
<comment type="caution">
    <text evidence="9">The sequence shown here is derived from an EMBL/GenBank/DDBJ whole genome shotgun (WGS) entry which is preliminary data.</text>
</comment>
<dbReference type="CDD" id="cd04037">
    <property type="entry name" value="C2E_Ferlin"/>
    <property type="match status" value="1"/>
</dbReference>
<evidence type="ECO:0000256" key="1">
    <source>
        <dbReference type="ARBA" id="ARBA00004167"/>
    </source>
</evidence>
<feature type="compositionally biased region" description="Basic and acidic residues" evidence="6">
    <location>
        <begin position="1763"/>
        <end position="1779"/>
    </location>
</feature>
<dbReference type="InterPro" id="IPR035892">
    <property type="entry name" value="C2_domain_sf"/>
</dbReference>
<evidence type="ECO:0000256" key="6">
    <source>
        <dbReference type="SAM" id="MobiDB-lite"/>
    </source>
</evidence>
<dbReference type="CDD" id="cd00030">
    <property type="entry name" value="C2"/>
    <property type="match status" value="2"/>
</dbReference>
<feature type="compositionally biased region" description="Acidic residues" evidence="6">
    <location>
        <begin position="1233"/>
        <end position="1242"/>
    </location>
</feature>
<dbReference type="InterPro" id="IPR037724">
    <property type="entry name" value="C2E_Ferlin"/>
</dbReference>
<evidence type="ECO:0000256" key="5">
    <source>
        <dbReference type="ARBA" id="ARBA00023136"/>
    </source>
</evidence>
<dbReference type="InterPro" id="IPR037721">
    <property type="entry name" value="Ferlin"/>
</dbReference>
<keyword evidence="10" id="KW-1185">Reference proteome</keyword>
<feature type="compositionally biased region" description="Acidic residues" evidence="6">
    <location>
        <begin position="1717"/>
        <end position="1733"/>
    </location>
</feature>
<feature type="domain" description="C2" evidence="8">
    <location>
        <begin position="1"/>
        <end position="106"/>
    </location>
</feature>
<dbReference type="InterPro" id="IPR000008">
    <property type="entry name" value="C2_dom"/>
</dbReference>
<proteinExistence type="predicted"/>
<dbReference type="PROSITE" id="PS50004">
    <property type="entry name" value="C2"/>
    <property type="match status" value="7"/>
</dbReference>
<feature type="domain" description="C2" evidence="8">
    <location>
        <begin position="902"/>
        <end position="1024"/>
    </location>
</feature>
<sequence>MDIDDRLEIVVRSGRDLPEAEGGECNPFALIICGKESETTNVANSTTNPDWNATRMIFVDIAENDVDHMLLRVMHKNLSGGPDTPLGQCIVDLRSAVLSPGIETEDSYELSPQPGQKTPVGGRIKVEMSYFISDGDLDLPDGEDSDDDDEDTGPNMLVGTIFRAKGLYLEGKPFVDAYVTVRVGRKKAKTPVVKSNGPMYNFEFRLPVSSGEDDVVLKVKDKGVLSNQLVGECVLPMVEVASYGDTGRQKWCRLLGKHGLVDGESRGEVEVSLAWVYDRKYARSFARLMAAGGALVGAAGALFARKVQVAKEEKDEETGDGGENSWMMEEEAFVPIKLSSKQQEELEERREAGIMMADRKLDDIEKSQAGRMQPGDYQVQVHIIECRDLKGEDLNGLSDPYARVKVMNRVRKTRVIKKCTSCVFDEVLYFNFANLQPSKIAEANVEISIFDFDVFGAHDLIGLAAWNCGAIHALPDHEFYRKWVGLIDNSNKDDNGYQGYMKVSITVLGPDDEQKAHDVDKEYQEELDREMDDGGDAGGMALSGPDQESKLVFLVVYVWEAEDLPQMDASGMFTRGGIEAYVRVDFAGSKIRTSSISVTGKGNLAPEFREELWIPVSEPTEAARITVGLWDYNTFTRDRPVAHAYFDYSELKRNLEKPKSSMFGTAFGGVKYTGPRPRWHTLYGAPLGVQGKRGALQNRFGDEASTYRGRVLLSMEVMERPPRGERSVAHAKNFRFVAKEGLKPSRVKYHLRALAVLGSEIPQFSVPMTGKTATMRLVVSIGNHRLAFGWKKNERGLVTWNELHTLRSVDLPVLIDELPDICIYLQRGPPKVMTICYCRVPAAKFLKAQFSGDPEWFQLRPDACRTRKMGGVDLAANPGAVLLKLGFGLSEDAVYPEFAWDEPGLLKKCTTVRPFTMRLYVYQARHLPPSDANGMLDPYVKVRFLGKKQKTAVHSMTTAPLFYETLQFTEYLPEDSAYAPDVVLQVWDADTFASNTPMAMLRLSLGAFAQLSSESSRPPTPKWRRLCDLNGEPIGGEILVAGALIFKRDVNEKTNKPESIVPQMRQAWVEVTCVGVRQLKTYRLRTPSEPYVRVDVPAPDDGGNNFSTRPSSRPSGRNANFIERKTMCLEMPENALFAQQMDLRVYNSVLGSDPLLGATSIDLAPKMSWNTELYVAPQMELFDDAAQRKREAAAEQAKAAEEARLAALEENEGDADNDGGAGAGSVGVTFGEGDAEDDDVSSLGDEVDQHELERFDEDNLPMGAGGADLGTGAFDPMSIHELPMVYEDILYMEEQERLLAEIAAEAKENEEGHGLLDMVEARLKNATDLGLDTDAQYKLSDLPISFPSQWAVAEYLNGREWWTNKDGLELEKFLKTKPFETYPVYRGKYHPNPSKSTLRSVGFFKGIIRVLDSDPSFEAEPFFPMAVLKPQQYICRLYAIRGANLQPVDGNSCDPYLRVKLGSEVDSRSDSKLLRTLKPDFYETFEFTTTLPGPAVLKVQVKDWNRFYPIHELVGETKIDLEDRWFHRDWQAIDELEPGTKNKLKPIEIRSLHKEGSHTAQGQVHMWLEIRPEREALREPRTVLEAPEKREFEVRVICWKTKDVPYESGDYYAEFQIGDSKKQCTDIHWRCRSGRASWNWRLKFPVELPLASPELGRLNVQLWDKDIIKWNDIIGQSQLDLYRWLLKAYRENRAVNVFTEINQAIERKKKEEMGIMDSDDEDDDDDDDDDDGSGSESGSEGDGGDGDGDGDGGGGGGGDGDGEEKPDGGDGGEETKEEGGDGDGAEAEGEKADGDGEAPKKKKKKKKKDDDDDDDGDKKPLSEDEIAEKDAQFFVAQLKNLMGLGPLDASAQWLKMTYKDQKRHRVYHRGAIAISVEILPKEDAENRPAGHGIAEPNQNPTLPPRSGRLALSTDPFAILSELFGPQCMFIFCCCLCCVLVALLWFYLGMYYVNIYNMLEAFGIVGDSAI</sequence>
<comment type="subcellular location">
    <subcellularLocation>
        <location evidence="1">Membrane</location>
        <topology evidence="1">Single-pass membrane protein</topology>
    </subcellularLocation>
</comment>
<protein>
    <recommendedName>
        <fullName evidence="8">C2 domain-containing protein</fullName>
    </recommendedName>
</protein>
<keyword evidence="4 7" id="KW-1133">Transmembrane helix</keyword>
<dbReference type="PANTHER" id="PTHR12546">
    <property type="entry name" value="FER-1-LIKE"/>
    <property type="match status" value="1"/>
</dbReference>
<feature type="region of interest" description="Disordered" evidence="6">
    <location>
        <begin position="1709"/>
        <end position="1824"/>
    </location>
</feature>
<keyword evidence="3" id="KW-0677">Repeat</keyword>
<dbReference type="EMBL" id="JBBJCI010000226">
    <property type="protein sequence ID" value="KAK7239151.1"/>
    <property type="molecule type" value="Genomic_DNA"/>
</dbReference>
<dbReference type="Pfam" id="PF00168">
    <property type="entry name" value="C2"/>
    <property type="match status" value="8"/>
</dbReference>
<dbReference type="SUPFAM" id="SSF49562">
    <property type="entry name" value="C2 domain (Calcium/lipid-binding domain, CaLB)"/>
    <property type="match status" value="8"/>
</dbReference>